<evidence type="ECO:0000313" key="1">
    <source>
        <dbReference type="EMBL" id="RAW33655.1"/>
    </source>
</evidence>
<reference evidence="1 2" key="1">
    <citation type="submission" date="2018-01" db="EMBL/GenBank/DDBJ databases">
        <title>Draft genome of the strawberry crown rot pathogen Phytophthora cactorum.</title>
        <authorList>
            <person name="Armitage A.D."/>
            <person name="Lysoe E."/>
            <person name="Nellist C.F."/>
            <person name="Harrison R.J."/>
            <person name="Brurberg M.B."/>
        </authorList>
    </citation>
    <scope>NUCLEOTIDE SEQUENCE [LARGE SCALE GENOMIC DNA]</scope>
    <source>
        <strain evidence="1 2">10300</strain>
    </source>
</reference>
<dbReference type="AlphaFoldDB" id="A0A329SA41"/>
<gene>
    <name evidence="1" type="ORF">PC110_g10012</name>
</gene>
<organism evidence="1 2">
    <name type="scientific">Phytophthora cactorum</name>
    <dbReference type="NCBI Taxonomy" id="29920"/>
    <lineage>
        <taxon>Eukaryota</taxon>
        <taxon>Sar</taxon>
        <taxon>Stramenopiles</taxon>
        <taxon>Oomycota</taxon>
        <taxon>Peronosporomycetes</taxon>
        <taxon>Peronosporales</taxon>
        <taxon>Peronosporaceae</taxon>
        <taxon>Phytophthora</taxon>
    </lineage>
</organism>
<proteinExistence type="predicted"/>
<dbReference type="VEuPathDB" id="FungiDB:PC110_g10012"/>
<sequence>MEATTNFISNLALVEMQSKTLVSSYMVVFRRLADNKRNAFKFEAMAIGAPGAKDANEASPRRVVRTRDQFSDAGEIFLRRTLLQLQARFSKVTTESMACVLVDPRTKSSAKKIADAGDIPRKEEKAMYKNGIDFLRDEHREVFAQMTKQGKIPLSQNSSQSSPFN</sequence>
<name>A0A329SA41_9STRA</name>
<dbReference type="OrthoDB" id="125120at2759"/>
<protein>
    <submittedName>
        <fullName evidence="1">Uncharacterized protein</fullName>
    </submittedName>
</protein>
<comment type="caution">
    <text evidence="1">The sequence shown here is derived from an EMBL/GenBank/DDBJ whole genome shotgun (WGS) entry which is preliminary data.</text>
</comment>
<dbReference type="Proteomes" id="UP000251314">
    <property type="component" value="Unassembled WGS sequence"/>
</dbReference>
<evidence type="ECO:0000313" key="2">
    <source>
        <dbReference type="Proteomes" id="UP000251314"/>
    </source>
</evidence>
<dbReference type="EMBL" id="MJFZ01000230">
    <property type="protein sequence ID" value="RAW33655.1"/>
    <property type="molecule type" value="Genomic_DNA"/>
</dbReference>
<keyword evidence="2" id="KW-1185">Reference proteome</keyword>
<accession>A0A329SA41</accession>